<keyword evidence="2" id="KW-1185">Reference proteome</keyword>
<evidence type="ECO:0000313" key="2">
    <source>
        <dbReference type="Proteomes" id="UP000499080"/>
    </source>
</evidence>
<dbReference type="Proteomes" id="UP000499080">
    <property type="component" value="Unassembled WGS sequence"/>
</dbReference>
<comment type="caution">
    <text evidence="1">The sequence shown here is derived from an EMBL/GenBank/DDBJ whole genome shotgun (WGS) entry which is preliminary data.</text>
</comment>
<name>A0A4Y2H972_ARAVE</name>
<organism evidence="1 2">
    <name type="scientific">Araneus ventricosus</name>
    <name type="common">Orbweaver spider</name>
    <name type="synonym">Epeira ventricosa</name>
    <dbReference type="NCBI Taxonomy" id="182803"/>
    <lineage>
        <taxon>Eukaryota</taxon>
        <taxon>Metazoa</taxon>
        <taxon>Ecdysozoa</taxon>
        <taxon>Arthropoda</taxon>
        <taxon>Chelicerata</taxon>
        <taxon>Arachnida</taxon>
        <taxon>Araneae</taxon>
        <taxon>Araneomorphae</taxon>
        <taxon>Entelegynae</taxon>
        <taxon>Araneoidea</taxon>
        <taxon>Araneidae</taxon>
        <taxon>Araneus</taxon>
    </lineage>
</organism>
<protein>
    <submittedName>
        <fullName evidence="1">Uncharacterized protein</fullName>
    </submittedName>
</protein>
<sequence>YVNCYKDITTSKLFIVPEGTEDKLSDANISDDEEVITPFFKDAMDSIEKLRTYFFCQKNSENHSINL</sequence>
<dbReference type="OrthoDB" id="9909311at2759"/>
<feature type="non-terminal residue" evidence="1">
    <location>
        <position position="67"/>
    </location>
</feature>
<dbReference type="AlphaFoldDB" id="A0A4Y2H972"/>
<feature type="non-terminal residue" evidence="1">
    <location>
        <position position="1"/>
    </location>
</feature>
<accession>A0A4Y2H972</accession>
<proteinExistence type="predicted"/>
<evidence type="ECO:0000313" key="1">
    <source>
        <dbReference type="EMBL" id="GBM62207.1"/>
    </source>
</evidence>
<dbReference type="EMBL" id="BGPR01257756">
    <property type="protein sequence ID" value="GBM62207.1"/>
    <property type="molecule type" value="Genomic_DNA"/>
</dbReference>
<reference evidence="1 2" key="1">
    <citation type="journal article" date="2019" name="Sci. Rep.">
        <title>Orb-weaving spider Araneus ventricosus genome elucidates the spidroin gene catalogue.</title>
        <authorList>
            <person name="Kono N."/>
            <person name="Nakamura H."/>
            <person name="Ohtoshi R."/>
            <person name="Moran D.A.P."/>
            <person name="Shinohara A."/>
            <person name="Yoshida Y."/>
            <person name="Fujiwara M."/>
            <person name="Mori M."/>
            <person name="Tomita M."/>
            <person name="Arakawa K."/>
        </authorList>
    </citation>
    <scope>NUCLEOTIDE SEQUENCE [LARGE SCALE GENOMIC DNA]</scope>
</reference>
<gene>
    <name evidence="1" type="ORF">AVEN_209879_1</name>
</gene>